<dbReference type="Gene3D" id="3.80.10.10">
    <property type="entry name" value="Ribonuclease Inhibitor"/>
    <property type="match status" value="1"/>
</dbReference>
<proteinExistence type="predicted"/>
<dbReference type="EMBL" id="QKYT01000001">
    <property type="protein sequence ID" value="RIA99725.1"/>
    <property type="molecule type" value="Genomic_DNA"/>
</dbReference>
<dbReference type="SUPFAM" id="SSF52047">
    <property type="entry name" value="RNI-like"/>
    <property type="match status" value="1"/>
</dbReference>
<dbReference type="AlphaFoldDB" id="A0A397TSS6"/>
<sequence length="338" mass="39502">MKQIYSLKDLDLTIVTSTPNINFISYPGAKCCLKDLTNLICRSDLYPEFFYQLSQVCRNIQSINITFGGEISFGMTDLISGQQNLKYLQINERYDCEDLTDIIPLLLKLPNTLIKLELRDGYHIPLSFISKLTNLKELVISIEYDASEDFIHPFNDFNELQYVTFSQLQILKFPFSCPRYEYLIKFLEINGKYLKEFHVSDHCDNSLNLSISKFCPNLKSLCTQFMNNEMETAKLIFNNCKQLEDIEIWCSDSLLSEKILLNTVAEFSPKNLCELKYVRNVIPELSPDDLESFFISWANRIPKKSLSLIIVNYYEHYDKEEVMKLIEKYIKLGVIEKF</sequence>
<evidence type="ECO:0000313" key="1">
    <source>
        <dbReference type="EMBL" id="RIA99725.1"/>
    </source>
</evidence>
<comment type="caution">
    <text evidence="1">The sequence shown here is derived from an EMBL/GenBank/DDBJ whole genome shotgun (WGS) entry which is preliminary data.</text>
</comment>
<reference evidence="1 2" key="1">
    <citation type="submission" date="2018-06" db="EMBL/GenBank/DDBJ databases">
        <title>Comparative genomics reveals the genomic features of Rhizophagus irregularis, R. cerebriforme, R. diaphanum and Gigaspora rosea, and their symbiotic lifestyle signature.</title>
        <authorList>
            <person name="Morin E."/>
            <person name="San Clemente H."/>
            <person name="Chen E.C.H."/>
            <person name="De La Providencia I."/>
            <person name="Hainaut M."/>
            <person name="Kuo A."/>
            <person name="Kohler A."/>
            <person name="Murat C."/>
            <person name="Tang N."/>
            <person name="Roy S."/>
            <person name="Loubradou J."/>
            <person name="Henrissat B."/>
            <person name="Grigoriev I.V."/>
            <person name="Corradi N."/>
            <person name="Roux C."/>
            <person name="Martin F.M."/>
        </authorList>
    </citation>
    <scope>NUCLEOTIDE SEQUENCE [LARGE SCALE GENOMIC DNA]</scope>
    <source>
        <strain evidence="1 2">DAOM 227022</strain>
    </source>
</reference>
<dbReference type="OrthoDB" id="2438185at2759"/>
<protein>
    <recommendedName>
        <fullName evidence="3">F-box domain-containing protein</fullName>
    </recommendedName>
</protein>
<evidence type="ECO:0008006" key="3">
    <source>
        <dbReference type="Google" id="ProtNLM"/>
    </source>
</evidence>
<accession>A0A397TSS6</accession>
<organism evidence="1 2">
    <name type="scientific">Glomus cerebriforme</name>
    <dbReference type="NCBI Taxonomy" id="658196"/>
    <lineage>
        <taxon>Eukaryota</taxon>
        <taxon>Fungi</taxon>
        <taxon>Fungi incertae sedis</taxon>
        <taxon>Mucoromycota</taxon>
        <taxon>Glomeromycotina</taxon>
        <taxon>Glomeromycetes</taxon>
        <taxon>Glomerales</taxon>
        <taxon>Glomeraceae</taxon>
        <taxon>Glomus</taxon>
    </lineage>
</organism>
<name>A0A397TSS6_9GLOM</name>
<gene>
    <name evidence="1" type="ORF">C1645_746535</name>
</gene>
<evidence type="ECO:0000313" key="2">
    <source>
        <dbReference type="Proteomes" id="UP000265703"/>
    </source>
</evidence>
<dbReference type="InterPro" id="IPR032675">
    <property type="entry name" value="LRR_dom_sf"/>
</dbReference>
<dbReference type="Proteomes" id="UP000265703">
    <property type="component" value="Unassembled WGS sequence"/>
</dbReference>
<keyword evidence="2" id="KW-1185">Reference proteome</keyword>
<feature type="non-terminal residue" evidence="1">
    <location>
        <position position="338"/>
    </location>
</feature>